<dbReference type="Proteomes" id="UP001240697">
    <property type="component" value="Chromosome"/>
</dbReference>
<dbReference type="PANTHER" id="PTHR37826">
    <property type="entry name" value="FLOTILLIN BAND_7_5 DOMAIN PROTEIN"/>
    <property type="match status" value="1"/>
</dbReference>
<feature type="compositionally biased region" description="Low complexity" evidence="1">
    <location>
        <begin position="1"/>
        <end position="16"/>
    </location>
</feature>
<evidence type="ECO:0000256" key="2">
    <source>
        <dbReference type="SAM" id="Phobius"/>
    </source>
</evidence>
<protein>
    <submittedName>
        <fullName evidence="3">TFIIB-type zinc ribbon-containing protein</fullName>
    </submittedName>
</protein>
<feature type="region of interest" description="Disordered" evidence="1">
    <location>
        <begin position="1"/>
        <end position="24"/>
    </location>
</feature>
<proteinExistence type="predicted"/>
<evidence type="ECO:0000256" key="1">
    <source>
        <dbReference type="SAM" id="MobiDB-lite"/>
    </source>
</evidence>
<keyword evidence="2" id="KW-1133">Transmembrane helix</keyword>
<organism evidence="3 4">
    <name type="scientific">Comamonas resistens</name>
    <dbReference type="NCBI Taxonomy" id="3046670"/>
    <lineage>
        <taxon>Bacteria</taxon>
        <taxon>Pseudomonadati</taxon>
        <taxon>Pseudomonadota</taxon>
        <taxon>Betaproteobacteria</taxon>
        <taxon>Burkholderiales</taxon>
        <taxon>Comamonadaceae</taxon>
        <taxon>Comamonas</taxon>
    </lineage>
</organism>
<dbReference type="EMBL" id="CP125947">
    <property type="protein sequence ID" value="WHS64909.1"/>
    <property type="molecule type" value="Genomic_DNA"/>
</dbReference>
<reference evidence="3 4" key="1">
    <citation type="submission" date="2023-05" db="EMBL/GenBank/DDBJ databases">
        <authorList>
            <person name="Yin Y."/>
            <person name="Lu Z."/>
        </authorList>
    </citation>
    <scope>NUCLEOTIDE SEQUENCE [LARGE SCALE GENOMIC DNA]</scope>
    <source>
        <strain evidence="3 4">ZM22</strain>
    </source>
</reference>
<dbReference type="PANTHER" id="PTHR37826:SF3">
    <property type="entry name" value="J DOMAIN-CONTAINING PROTEIN"/>
    <property type="match status" value="1"/>
</dbReference>
<evidence type="ECO:0000313" key="3">
    <source>
        <dbReference type="EMBL" id="WHS64909.1"/>
    </source>
</evidence>
<dbReference type="Gene3D" id="2.20.28.30">
    <property type="entry name" value="RNA polymerase ii, chain L"/>
    <property type="match status" value="1"/>
</dbReference>
<name>A0ABY8SSJ4_9BURK</name>
<sequence length="389" mass="43652">MATSASSTHSSGSAFTPAPEAASPSMVGRHVCPECGGNLEWNAKAQSLKCPYCGTVVPWSEETQPELGQQVVEQDLAQALSNPAGGRGWGTDERYEVQCQNCRAISVFLSKNVAQRCDFCGSPSIVAHEERNDAITPQSILPFKISDGQIRDKIRAWYGSRWFAPSKLKSAALTDTLHGVYLPYWTFDAHAAAQWWAEAGYYYYTTETYRDANGQTQTRQVQHVRWEPASGSLQHFFDDELVPGTVGVQPNLLRQVEPFPTTTDLKPYSPEFVRGWTVERYQVDLSKAARINEQDMDEQLRSMCSREVPGDTQRNLQVQRQYSGRTFKHTLVPVWLVGYTYGRKTYQIVANGYTGQIAGERPYSWVKITFAVLAVILLIMLIAPLFVQQ</sequence>
<keyword evidence="4" id="KW-1185">Reference proteome</keyword>
<feature type="transmembrane region" description="Helical" evidence="2">
    <location>
        <begin position="365"/>
        <end position="387"/>
    </location>
</feature>
<gene>
    <name evidence="3" type="ORF">QMY55_20855</name>
</gene>
<keyword evidence="2" id="KW-0472">Membrane</keyword>
<accession>A0ABY8SSJ4</accession>
<keyword evidence="2" id="KW-0812">Transmembrane</keyword>
<evidence type="ECO:0000313" key="4">
    <source>
        <dbReference type="Proteomes" id="UP001240697"/>
    </source>
</evidence>